<evidence type="ECO:0000313" key="4">
    <source>
        <dbReference type="EMBL" id="KAK4392379.1"/>
    </source>
</evidence>
<feature type="transmembrane region" description="Helical" evidence="2">
    <location>
        <begin position="253"/>
        <end position="275"/>
    </location>
</feature>
<dbReference type="CDD" id="cd06257">
    <property type="entry name" value="DnaJ"/>
    <property type="match status" value="1"/>
</dbReference>
<dbReference type="SMART" id="SM00271">
    <property type="entry name" value="DnaJ"/>
    <property type="match status" value="1"/>
</dbReference>
<feature type="region of interest" description="Disordered" evidence="1">
    <location>
        <begin position="185"/>
        <end position="207"/>
    </location>
</feature>
<accession>A0AAE1WFC0</accession>
<dbReference type="PROSITE" id="PS50076">
    <property type="entry name" value="DNAJ_2"/>
    <property type="match status" value="1"/>
</dbReference>
<keyword evidence="2" id="KW-0812">Transmembrane</keyword>
<evidence type="ECO:0000313" key="5">
    <source>
        <dbReference type="Proteomes" id="UP001289374"/>
    </source>
</evidence>
<evidence type="ECO:0000259" key="3">
    <source>
        <dbReference type="PROSITE" id="PS50076"/>
    </source>
</evidence>
<proteinExistence type="predicted"/>
<dbReference type="InterPro" id="IPR036869">
    <property type="entry name" value="J_dom_sf"/>
</dbReference>
<feature type="transmembrane region" description="Helical" evidence="2">
    <location>
        <begin position="133"/>
        <end position="150"/>
    </location>
</feature>
<dbReference type="AlphaFoldDB" id="A0AAE1WFC0"/>
<dbReference type="Proteomes" id="UP001289374">
    <property type="component" value="Unassembled WGS sequence"/>
</dbReference>
<dbReference type="PANTHER" id="PTHR43096">
    <property type="entry name" value="DNAJ HOMOLOG 1, MITOCHONDRIAL-RELATED"/>
    <property type="match status" value="1"/>
</dbReference>
<feature type="transmembrane region" description="Helical" evidence="2">
    <location>
        <begin position="287"/>
        <end position="306"/>
    </location>
</feature>
<keyword evidence="2" id="KW-1133">Transmembrane helix</keyword>
<dbReference type="Gene3D" id="1.10.287.110">
    <property type="entry name" value="DnaJ domain"/>
    <property type="match status" value="1"/>
</dbReference>
<reference evidence="4" key="2">
    <citation type="journal article" date="2024" name="Plant">
        <title>Genomic evolution and insights into agronomic trait innovations of Sesamum species.</title>
        <authorList>
            <person name="Miao H."/>
            <person name="Wang L."/>
            <person name="Qu L."/>
            <person name="Liu H."/>
            <person name="Sun Y."/>
            <person name="Le M."/>
            <person name="Wang Q."/>
            <person name="Wei S."/>
            <person name="Zheng Y."/>
            <person name="Lin W."/>
            <person name="Duan Y."/>
            <person name="Cao H."/>
            <person name="Xiong S."/>
            <person name="Wang X."/>
            <person name="Wei L."/>
            <person name="Li C."/>
            <person name="Ma Q."/>
            <person name="Ju M."/>
            <person name="Zhao R."/>
            <person name="Li G."/>
            <person name="Mu C."/>
            <person name="Tian Q."/>
            <person name="Mei H."/>
            <person name="Zhang T."/>
            <person name="Gao T."/>
            <person name="Zhang H."/>
        </authorList>
    </citation>
    <scope>NUCLEOTIDE SEQUENCE</scope>
    <source>
        <strain evidence="4">K16</strain>
    </source>
</reference>
<dbReference type="PRINTS" id="PR00625">
    <property type="entry name" value="JDOMAIN"/>
</dbReference>
<evidence type="ECO:0000256" key="1">
    <source>
        <dbReference type="SAM" id="MobiDB-lite"/>
    </source>
</evidence>
<dbReference type="GO" id="GO:0005737">
    <property type="term" value="C:cytoplasm"/>
    <property type="evidence" value="ECO:0007669"/>
    <property type="project" value="TreeGrafter"/>
</dbReference>
<dbReference type="PANTHER" id="PTHR43096:SF58">
    <property type="entry name" value="CHAPERONE DNAJ-DOMAIN SUPERFAMILY PROTEIN"/>
    <property type="match status" value="1"/>
</dbReference>
<evidence type="ECO:0000256" key="2">
    <source>
        <dbReference type="SAM" id="Phobius"/>
    </source>
</evidence>
<comment type="caution">
    <text evidence="4">The sequence shown here is derived from an EMBL/GenBank/DDBJ whole genome shotgun (WGS) entry which is preliminary data.</text>
</comment>
<dbReference type="Pfam" id="PF00226">
    <property type="entry name" value="DnaJ"/>
    <property type="match status" value="1"/>
</dbReference>
<dbReference type="InterPro" id="IPR001623">
    <property type="entry name" value="DnaJ_domain"/>
</dbReference>
<reference evidence="4" key="1">
    <citation type="submission" date="2020-06" db="EMBL/GenBank/DDBJ databases">
        <authorList>
            <person name="Li T."/>
            <person name="Hu X."/>
            <person name="Zhang T."/>
            <person name="Song X."/>
            <person name="Zhang H."/>
            <person name="Dai N."/>
            <person name="Sheng W."/>
            <person name="Hou X."/>
            <person name="Wei L."/>
        </authorList>
    </citation>
    <scope>NUCLEOTIDE SEQUENCE</scope>
    <source>
        <strain evidence="4">K16</strain>
        <tissue evidence="4">Leaf</tissue>
    </source>
</reference>
<gene>
    <name evidence="4" type="ORF">Sango_2015700</name>
</gene>
<dbReference type="GO" id="GO:0042026">
    <property type="term" value="P:protein refolding"/>
    <property type="evidence" value="ECO:0007669"/>
    <property type="project" value="TreeGrafter"/>
</dbReference>
<keyword evidence="5" id="KW-1185">Reference proteome</keyword>
<dbReference type="EMBL" id="JACGWL010000011">
    <property type="protein sequence ID" value="KAK4392379.1"/>
    <property type="molecule type" value="Genomic_DNA"/>
</dbReference>
<protein>
    <submittedName>
        <fullName evidence="4">Chaperone protein dnaJ A7A, chloroplastic</fullName>
    </submittedName>
</protein>
<dbReference type="GO" id="GO:0051082">
    <property type="term" value="F:unfolded protein binding"/>
    <property type="evidence" value="ECO:0007669"/>
    <property type="project" value="TreeGrafter"/>
</dbReference>
<dbReference type="SUPFAM" id="SSF46565">
    <property type="entry name" value="Chaperone J-domain"/>
    <property type="match status" value="1"/>
</dbReference>
<feature type="transmembrane region" description="Helical" evidence="2">
    <location>
        <begin position="326"/>
        <end position="342"/>
    </location>
</feature>
<feature type="compositionally biased region" description="Acidic residues" evidence="1">
    <location>
        <begin position="193"/>
        <end position="205"/>
    </location>
</feature>
<feature type="transmembrane region" description="Helical" evidence="2">
    <location>
        <begin position="218"/>
        <end position="241"/>
    </location>
</feature>
<sequence>MQAYGYLLLCPTSFDGGGCSKLIVPWSWPSSRLRPRFSASATVNGRRNHYDVLGVSPNASSTEIKRAFRLLALKCHPDVNKEGGANEDFKSIRLAYDILVQAKIPFLCQLLFIPCSQLRVTGSRDVSQFNQAFFLPLCLGWIATWAGILINETTRTEYDRALHHQQSTRRPLGDEWAINPEYEDGEEKFSPYDDADEVSEEENPDEERGSFIEVLKSAFLSLFLMQTVGIRLSLTFSSLMALSDRKLDAGYKLGFLFAWILGGRAGILLTMFLTFASWVCGKTSSSVVALVVVAMWFGSNLARYAPLPQEVEGNICTSCYFVKTKFATLMLVSAVQAFGRLLRMFAPRGVKRTHTAHFVLPEIWKGKYQKDKKLIFVSQTRKKKQKDIDRNPANLLHRENGSFVVQLVELLIWRMFL</sequence>
<keyword evidence="2" id="KW-0472">Membrane</keyword>
<name>A0AAE1WFC0_9LAMI</name>
<organism evidence="4 5">
    <name type="scientific">Sesamum angolense</name>
    <dbReference type="NCBI Taxonomy" id="2727404"/>
    <lineage>
        <taxon>Eukaryota</taxon>
        <taxon>Viridiplantae</taxon>
        <taxon>Streptophyta</taxon>
        <taxon>Embryophyta</taxon>
        <taxon>Tracheophyta</taxon>
        <taxon>Spermatophyta</taxon>
        <taxon>Magnoliopsida</taxon>
        <taxon>eudicotyledons</taxon>
        <taxon>Gunneridae</taxon>
        <taxon>Pentapetalae</taxon>
        <taxon>asterids</taxon>
        <taxon>lamiids</taxon>
        <taxon>Lamiales</taxon>
        <taxon>Pedaliaceae</taxon>
        <taxon>Sesamum</taxon>
    </lineage>
</organism>
<feature type="domain" description="J" evidence="3">
    <location>
        <begin position="48"/>
        <end position="104"/>
    </location>
</feature>